<sequence length="105" mass="10870">MGRQWSIGHGAAARTPGAGQAAVACWSQGQQPGWASSQDVRPREVARTPGPGPGPWAWGGSRALRPGLQPGSWVQAAVEPWIKRGGAAALPTPPLVLFLCELVNG</sequence>
<comment type="caution">
    <text evidence="2">The sequence shown here is derived from an EMBL/GenBank/DDBJ whole genome shotgun (WGS) entry which is preliminary data.</text>
</comment>
<organism evidence="2 3">
    <name type="scientific">Mauremys mutica</name>
    <name type="common">yellowpond turtle</name>
    <dbReference type="NCBI Taxonomy" id="74926"/>
    <lineage>
        <taxon>Eukaryota</taxon>
        <taxon>Metazoa</taxon>
        <taxon>Chordata</taxon>
        <taxon>Craniata</taxon>
        <taxon>Vertebrata</taxon>
        <taxon>Euteleostomi</taxon>
        <taxon>Archelosauria</taxon>
        <taxon>Testudinata</taxon>
        <taxon>Testudines</taxon>
        <taxon>Cryptodira</taxon>
        <taxon>Durocryptodira</taxon>
        <taxon>Testudinoidea</taxon>
        <taxon>Geoemydidae</taxon>
        <taxon>Geoemydinae</taxon>
        <taxon>Mauremys</taxon>
    </lineage>
</organism>
<proteinExistence type="predicted"/>
<dbReference type="PROSITE" id="PS51257">
    <property type="entry name" value="PROKAR_LIPOPROTEIN"/>
    <property type="match status" value="1"/>
</dbReference>
<dbReference type="EMBL" id="JAHDVG010000463">
    <property type="protein sequence ID" value="KAH1186647.1"/>
    <property type="molecule type" value="Genomic_DNA"/>
</dbReference>
<evidence type="ECO:0000256" key="1">
    <source>
        <dbReference type="SAM" id="MobiDB-lite"/>
    </source>
</evidence>
<keyword evidence="3" id="KW-1185">Reference proteome</keyword>
<reference evidence="2" key="1">
    <citation type="submission" date="2021-09" db="EMBL/GenBank/DDBJ databases">
        <title>The genome of Mauremys mutica provides insights into the evolution of semi-aquatic lifestyle.</title>
        <authorList>
            <person name="Gong S."/>
            <person name="Gao Y."/>
        </authorList>
    </citation>
    <scope>NUCLEOTIDE SEQUENCE</scope>
    <source>
        <strain evidence="2">MM-2020</strain>
        <tissue evidence="2">Muscle</tissue>
    </source>
</reference>
<accession>A0A9D3XVJ7</accession>
<evidence type="ECO:0000313" key="3">
    <source>
        <dbReference type="Proteomes" id="UP000827986"/>
    </source>
</evidence>
<feature type="region of interest" description="Disordered" evidence="1">
    <location>
        <begin position="18"/>
        <end position="64"/>
    </location>
</feature>
<name>A0A9D3XVJ7_9SAUR</name>
<evidence type="ECO:0000313" key="2">
    <source>
        <dbReference type="EMBL" id="KAH1186647.1"/>
    </source>
</evidence>
<dbReference type="AlphaFoldDB" id="A0A9D3XVJ7"/>
<dbReference type="Proteomes" id="UP000827986">
    <property type="component" value="Unassembled WGS sequence"/>
</dbReference>
<gene>
    <name evidence="2" type="ORF">KIL84_019396</name>
</gene>
<protein>
    <submittedName>
        <fullName evidence="2">Uncharacterized protein</fullName>
    </submittedName>
</protein>
<feature type="compositionally biased region" description="Polar residues" evidence="1">
    <location>
        <begin position="27"/>
        <end position="39"/>
    </location>
</feature>